<name>A0A917IB97_9HYPH</name>
<comment type="caution">
    <text evidence="14">The sequence shown here is derived from an EMBL/GenBank/DDBJ whole genome shotgun (WGS) entry which is preliminary data.</text>
</comment>
<keyword evidence="6" id="KW-0547">Nucleotide-binding</keyword>
<dbReference type="RefSeq" id="WP_188520098.1">
    <property type="nucleotide sequence ID" value="NZ_BMES01000003.1"/>
</dbReference>
<keyword evidence="9" id="KW-0289">Folate biosynthesis</keyword>
<dbReference type="InterPro" id="IPR000550">
    <property type="entry name" value="Hppk"/>
</dbReference>
<accession>A0A917IB97</accession>
<dbReference type="AlphaFoldDB" id="A0A917IB97"/>
<evidence type="ECO:0000256" key="2">
    <source>
        <dbReference type="ARBA" id="ARBA00005810"/>
    </source>
</evidence>
<organism evidence="14 15">
    <name type="scientific">Alsobacter metallidurans</name>
    <dbReference type="NCBI Taxonomy" id="340221"/>
    <lineage>
        <taxon>Bacteria</taxon>
        <taxon>Pseudomonadati</taxon>
        <taxon>Pseudomonadota</taxon>
        <taxon>Alphaproteobacteria</taxon>
        <taxon>Hyphomicrobiales</taxon>
        <taxon>Alsobacteraceae</taxon>
        <taxon>Alsobacter</taxon>
    </lineage>
</organism>
<comment type="similarity">
    <text evidence="2">Belongs to the HPPK family.</text>
</comment>
<evidence type="ECO:0000313" key="15">
    <source>
        <dbReference type="Proteomes" id="UP000603912"/>
    </source>
</evidence>
<dbReference type="GO" id="GO:0046656">
    <property type="term" value="P:folic acid biosynthetic process"/>
    <property type="evidence" value="ECO:0007669"/>
    <property type="project" value="UniProtKB-KW"/>
</dbReference>
<dbReference type="Gene3D" id="3.30.70.560">
    <property type="entry name" value="7,8-Dihydro-6-hydroxymethylpterin-pyrophosphokinase HPPK"/>
    <property type="match status" value="1"/>
</dbReference>
<evidence type="ECO:0000313" key="14">
    <source>
        <dbReference type="EMBL" id="GGH33148.1"/>
    </source>
</evidence>
<evidence type="ECO:0000256" key="5">
    <source>
        <dbReference type="ARBA" id="ARBA00022679"/>
    </source>
</evidence>
<evidence type="ECO:0000256" key="12">
    <source>
        <dbReference type="ARBA" id="ARBA00033413"/>
    </source>
</evidence>
<dbReference type="EC" id="2.7.6.3" evidence="3"/>
<gene>
    <name evidence="14" type="primary">folK</name>
    <name evidence="14" type="ORF">GCM10007036_45540</name>
</gene>
<evidence type="ECO:0000256" key="10">
    <source>
        <dbReference type="ARBA" id="ARBA00029409"/>
    </source>
</evidence>
<dbReference type="NCBIfam" id="TIGR01498">
    <property type="entry name" value="folK"/>
    <property type="match status" value="1"/>
</dbReference>
<evidence type="ECO:0000259" key="13">
    <source>
        <dbReference type="Pfam" id="PF01288"/>
    </source>
</evidence>
<comment type="pathway">
    <text evidence="1">Cofactor biosynthesis; tetrahydrofolate biosynthesis; 2-amino-4-hydroxy-6-hydroxymethyl-7,8-dihydropteridine diphosphate from 7,8-dihydroneopterin triphosphate: step 4/4.</text>
</comment>
<dbReference type="GO" id="GO:0005524">
    <property type="term" value="F:ATP binding"/>
    <property type="evidence" value="ECO:0007669"/>
    <property type="project" value="UniProtKB-KW"/>
</dbReference>
<dbReference type="GO" id="GO:0003848">
    <property type="term" value="F:2-amino-4-hydroxy-6-hydroxymethyldihydropteridine diphosphokinase activity"/>
    <property type="evidence" value="ECO:0007669"/>
    <property type="project" value="UniProtKB-EC"/>
</dbReference>
<dbReference type="SUPFAM" id="SSF55083">
    <property type="entry name" value="6-hydroxymethyl-7,8-dihydropterin pyrophosphokinase, HPPK"/>
    <property type="match status" value="1"/>
</dbReference>
<evidence type="ECO:0000256" key="11">
    <source>
        <dbReference type="ARBA" id="ARBA00029766"/>
    </source>
</evidence>
<evidence type="ECO:0000256" key="7">
    <source>
        <dbReference type="ARBA" id="ARBA00022777"/>
    </source>
</evidence>
<dbReference type="Pfam" id="PF01288">
    <property type="entry name" value="HPPK"/>
    <property type="match status" value="1"/>
</dbReference>
<keyword evidence="5" id="KW-0808">Transferase</keyword>
<dbReference type="CDD" id="cd00483">
    <property type="entry name" value="HPPK"/>
    <property type="match status" value="1"/>
</dbReference>
<dbReference type="InterPro" id="IPR035907">
    <property type="entry name" value="Hppk_sf"/>
</dbReference>
<evidence type="ECO:0000256" key="3">
    <source>
        <dbReference type="ARBA" id="ARBA00013253"/>
    </source>
</evidence>
<reference evidence="14" key="2">
    <citation type="submission" date="2020-09" db="EMBL/GenBank/DDBJ databases">
        <authorList>
            <person name="Sun Q."/>
            <person name="Zhou Y."/>
        </authorList>
    </citation>
    <scope>NUCLEOTIDE SEQUENCE</scope>
    <source>
        <strain evidence="14">CGMCC 1.12214</strain>
    </source>
</reference>
<dbReference type="PANTHER" id="PTHR43071">
    <property type="entry name" value="2-AMINO-4-HYDROXY-6-HYDROXYMETHYLDIHYDROPTERIDINE PYROPHOSPHOKINASE"/>
    <property type="match status" value="1"/>
</dbReference>
<dbReference type="EMBL" id="BMES01000003">
    <property type="protein sequence ID" value="GGH33148.1"/>
    <property type="molecule type" value="Genomic_DNA"/>
</dbReference>
<keyword evidence="8" id="KW-0067">ATP-binding</keyword>
<evidence type="ECO:0000256" key="1">
    <source>
        <dbReference type="ARBA" id="ARBA00005051"/>
    </source>
</evidence>
<dbReference type="Proteomes" id="UP000603912">
    <property type="component" value="Unassembled WGS sequence"/>
</dbReference>
<evidence type="ECO:0000256" key="9">
    <source>
        <dbReference type="ARBA" id="ARBA00022909"/>
    </source>
</evidence>
<dbReference type="PANTHER" id="PTHR43071:SF1">
    <property type="entry name" value="2-AMINO-4-HYDROXY-6-HYDROXYMETHYLDIHYDROPTERIDINE PYROPHOSPHOKINASE"/>
    <property type="match status" value="1"/>
</dbReference>
<reference evidence="14" key="1">
    <citation type="journal article" date="2014" name="Int. J. Syst. Evol. Microbiol.">
        <title>Complete genome sequence of Corynebacterium casei LMG S-19264T (=DSM 44701T), isolated from a smear-ripened cheese.</title>
        <authorList>
            <consortium name="US DOE Joint Genome Institute (JGI-PGF)"/>
            <person name="Walter F."/>
            <person name="Albersmeier A."/>
            <person name="Kalinowski J."/>
            <person name="Ruckert C."/>
        </authorList>
    </citation>
    <scope>NUCLEOTIDE SEQUENCE</scope>
    <source>
        <strain evidence="14">CGMCC 1.12214</strain>
    </source>
</reference>
<sequence length="161" mass="17871">MARAWVSLGGNIGRDAAAKRAAIAEALRRLDTGKVRVIARSGDYRTPPWGPVAQDWFVNACAEIETELRPRELLDLLLGIEHAMGRVRNERWGPRLIDMDILAYEAVTVESPDLTLPHPRMMDRAFVLVPLAEISPDLLIGETSIAHALARLDSSGIERLR</sequence>
<protein>
    <recommendedName>
        <fullName evidence="4">2-amino-4-hydroxy-6-hydroxymethyldihydropteridine pyrophosphokinase</fullName>
        <ecNumber evidence="3">2.7.6.3</ecNumber>
    </recommendedName>
    <alternativeName>
        <fullName evidence="11">6-hydroxymethyl-7,8-dihydropterin pyrophosphokinase</fullName>
    </alternativeName>
    <alternativeName>
        <fullName evidence="12">7,8-dihydro-6-hydroxymethylpterin-pyrophosphokinase</fullName>
    </alternativeName>
</protein>
<evidence type="ECO:0000256" key="6">
    <source>
        <dbReference type="ARBA" id="ARBA00022741"/>
    </source>
</evidence>
<evidence type="ECO:0000256" key="4">
    <source>
        <dbReference type="ARBA" id="ARBA00016218"/>
    </source>
</evidence>
<comment type="function">
    <text evidence="10">Catalyzes the transfer of pyrophosphate from adenosine triphosphate (ATP) to 6-hydroxymethyl-7,8-dihydropterin, an enzymatic step in folate biosynthesis pathway.</text>
</comment>
<keyword evidence="7" id="KW-0418">Kinase</keyword>
<feature type="domain" description="7,8-dihydro-6-hydroxymethylpterin-pyrophosphokinase" evidence="13">
    <location>
        <begin position="6"/>
        <end position="136"/>
    </location>
</feature>
<proteinExistence type="inferred from homology"/>
<keyword evidence="15" id="KW-1185">Reference proteome</keyword>
<evidence type="ECO:0000256" key="8">
    <source>
        <dbReference type="ARBA" id="ARBA00022840"/>
    </source>
</evidence>
<dbReference type="GO" id="GO:0016301">
    <property type="term" value="F:kinase activity"/>
    <property type="evidence" value="ECO:0007669"/>
    <property type="project" value="UniProtKB-KW"/>
</dbReference>